<comment type="caution">
    <text evidence="1">The sequence shown here is derived from an EMBL/GenBank/DDBJ whole genome shotgun (WGS) entry which is preliminary data.</text>
</comment>
<dbReference type="PIRSF" id="PIRSF010372">
    <property type="entry name" value="PaiB"/>
    <property type="match status" value="1"/>
</dbReference>
<keyword evidence="2" id="KW-1185">Reference proteome</keyword>
<sequence>MFVPRHYREPDGSWTADLIRRNPLALAVINGGADEGPIATHLPVIPDPATTGDWPDDLVGATLLGHMNRANPHWRALSTGDVVLLVFTGPHAYVSPTVYETSPAAPTWNFTSAHVRGVVEKIDSLEETLDVVRATALSFEDRFGAGWDQSESVDYFRSIVAGVGAFRISVTGAQGMFKLSQEQPAEVRERVQRSFGGRECGRHRETAELMGRLPRSGS</sequence>
<dbReference type="RefSeq" id="WP_168375473.1">
    <property type="nucleotide sequence ID" value="NZ_JAAXMD010000298.1"/>
</dbReference>
<dbReference type="Proteomes" id="UP000744032">
    <property type="component" value="Unassembled WGS sequence"/>
</dbReference>
<dbReference type="SUPFAM" id="SSF50475">
    <property type="entry name" value="FMN-binding split barrel"/>
    <property type="match status" value="1"/>
</dbReference>
<dbReference type="PANTHER" id="PTHR35802:SF1">
    <property type="entry name" value="PROTEASE SYNTHASE AND SPORULATION PROTEIN PAI 2"/>
    <property type="match status" value="1"/>
</dbReference>
<accession>A0ABX1ITV0</accession>
<reference evidence="1 2" key="1">
    <citation type="submission" date="2020-04" db="EMBL/GenBank/DDBJ databases">
        <title>Genome sequence of Streptomyces galbus strain I339.</title>
        <authorList>
            <person name="Silva E.A.N."/>
            <person name="Merces M."/>
            <person name="Castelo Branco A.P.O.T."/>
            <person name="Vasconcelos P.C."/>
            <person name="Costa N.P."/>
            <person name="Marinho G.C.S."/>
            <person name="Oliveira C.J.B."/>
            <person name="Araujo D."/>
            <person name="Rodrigues Junior V.S."/>
            <person name="Almeida R."/>
            <person name="Silva Filho U.R."/>
            <person name="Andrade A.S.A."/>
            <person name="Cibulski S.P."/>
        </authorList>
    </citation>
    <scope>NUCLEOTIDE SEQUENCE [LARGE SCALE GENOMIC DNA]</scope>
    <source>
        <strain evidence="1 2">I339</strain>
    </source>
</reference>
<proteinExistence type="predicted"/>
<evidence type="ECO:0000313" key="1">
    <source>
        <dbReference type="EMBL" id="NKQ27617.1"/>
    </source>
</evidence>
<organism evidence="1 2">
    <name type="scientific">Streptomyces galbus</name>
    <dbReference type="NCBI Taxonomy" id="33898"/>
    <lineage>
        <taxon>Bacteria</taxon>
        <taxon>Bacillati</taxon>
        <taxon>Actinomycetota</taxon>
        <taxon>Actinomycetes</taxon>
        <taxon>Kitasatosporales</taxon>
        <taxon>Streptomycetaceae</taxon>
        <taxon>Streptomyces</taxon>
    </lineage>
</organism>
<gene>
    <name evidence="1" type="ORF">HF200_25195</name>
</gene>
<name>A0ABX1ITV0_STRGB</name>
<dbReference type="InterPro" id="IPR012349">
    <property type="entry name" value="Split_barrel_FMN-bd"/>
</dbReference>
<dbReference type="Pfam" id="PF04299">
    <property type="entry name" value="FMN_bind_2"/>
    <property type="match status" value="1"/>
</dbReference>
<dbReference type="EMBL" id="JAAXMD010000298">
    <property type="protein sequence ID" value="NKQ27617.1"/>
    <property type="molecule type" value="Genomic_DNA"/>
</dbReference>
<dbReference type="InterPro" id="IPR007396">
    <property type="entry name" value="TR_PAI2-type"/>
</dbReference>
<dbReference type="Gene3D" id="2.30.110.10">
    <property type="entry name" value="Electron Transport, Fmn-binding Protein, Chain A"/>
    <property type="match status" value="1"/>
</dbReference>
<protein>
    <submittedName>
        <fullName evidence="1">FMN-binding negative transcriptional regulator</fullName>
    </submittedName>
</protein>
<dbReference type="PANTHER" id="PTHR35802">
    <property type="entry name" value="PROTEASE SYNTHASE AND SPORULATION PROTEIN PAI 2"/>
    <property type="match status" value="1"/>
</dbReference>
<evidence type="ECO:0000313" key="2">
    <source>
        <dbReference type="Proteomes" id="UP000744032"/>
    </source>
</evidence>